<evidence type="ECO:0000256" key="2">
    <source>
        <dbReference type="ARBA" id="ARBA00022618"/>
    </source>
</evidence>
<evidence type="ECO:0000256" key="3">
    <source>
        <dbReference type="ARBA" id="ARBA00022829"/>
    </source>
</evidence>
<dbReference type="Gene3D" id="1.10.10.10">
    <property type="entry name" value="Winged helix-like DNA-binding domain superfamily/Winged helix DNA-binding domain"/>
    <property type="match status" value="2"/>
</dbReference>
<protein>
    <submittedName>
        <fullName evidence="6">Segregation and condensation protein B</fullName>
    </submittedName>
</protein>
<feature type="compositionally biased region" description="Acidic residues" evidence="5">
    <location>
        <begin position="233"/>
        <end position="243"/>
    </location>
</feature>
<dbReference type="GO" id="GO:0051301">
    <property type="term" value="P:cell division"/>
    <property type="evidence" value="ECO:0007669"/>
    <property type="project" value="UniProtKB-KW"/>
</dbReference>
<accession>A0A6M4GS63</accession>
<evidence type="ECO:0000313" key="7">
    <source>
        <dbReference type="Proteomes" id="UP000501534"/>
    </source>
</evidence>
<organism evidence="6 7">
    <name type="scientific">Usitatibacter rugosus</name>
    <dbReference type="NCBI Taxonomy" id="2732067"/>
    <lineage>
        <taxon>Bacteria</taxon>
        <taxon>Pseudomonadati</taxon>
        <taxon>Pseudomonadota</taxon>
        <taxon>Betaproteobacteria</taxon>
        <taxon>Nitrosomonadales</taxon>
        <taxon>Usitatibacteraceae</taxon>
        <taxon>Usitatibacter</taxon>
    </lineage>
</organism>
<dbReference type="AlphaFoldDB" id="A0A6M4GS63"/>
<dbReference type="InterPro" id="IPR005234">
    <property type="entry name" value="ScpB_csome_segregation"/>
</dbReference>
<reference evidence="6 7" key="1">
    <citation type="submission" date="2020-04" db="EMBL/GenBank/DDBJ databases">
        <title>Usitatibacter rugosus gen. nov., sp. nov. and Usitatibacter palustris sp. nov., novel members of Usitatibacteraceae fam. nov. within the order Nitrosomonadales isolated from soil.</title>
        <authorList>
            <person name="Huber K.J."/>
            <person name="Neumann-Schaal M."/>
            <person name="Geppert A."/>
            <person name="Luckner M."/>
            <person name="Wanner G."/>
            <person name="Overmann J."/>
        </authorList>
    </citation>
    <scope>NUCLEOTIDE SEQUENCE [LARGE SCALE GENOMIC DNA]</scope>
    <source>
        <strain evidence="6 7">0125_3</strain>
    </source>
</reference>
<evidence type="ECO:0000256" key="4">
    <source>
        <dbReference type="ARBA" id="ARBA00023306"/>
    </source>
</evidence>
<sequence>MNDHATPEEEIPAEDTAPVAEAQPLEEAEEAAATSDTFDIAQVKRVLEAALLSTPEPLTVQQLKRLFGGEVAADNIRKVLDEMKDEWADRVVELTTVSTGWRFRVKPEYQPFLDRITNEKPPRYSRAVLETLAIVAYRQPVTRGDIEDIRGVAVSPATLNALVERGWVDEVGNRETPGRPALFATTRRFLDDLNLRSLEELPALDELQSALESVAPATEPDPAPAGVQQPLLPEEDTEPDHAG</sequence>
<keyword evidence="4" id="KW-0131">Cell cycle</keyword>
<dbReference type="PANTHER" id="PTHR34298:SF2">
    <property type="entry name" value="SEGREGATION AND CONDENSATION PROTEIN B"/>
    <property type="match status" value="1"/>
</dbReference>
<dbReference type="InterPro" id="IPR036390">
    <property type="entry name" value="WH_DNA-bd_sf"/>
</dbReference>
<dbReference type="Pfam" id="PF04079">
    <property type="entry name" value="SMC_ScpB"/>
    <property type="match status" value="1"/>
</dbReference>
<dbReference type="Proteomes" id="UP000501534">
    <property type="component" value="Chromosome"/>
</dbReference>
<dbReference type="GO" id="GO:0051304">
    <property type="term" value="P:chromosome separation"/>
    <property type="evidence" value="ECO:0007669"/>
    <property type="project" value="InterPro"/>
</dbReference>
<dbReference type="SUPFAM" id="SSF46785">
    <property type="entry name" value="Winged helix' DNA-binding domain"/>
    <property type="match status" value="2"/>
</dbReference>
<feature type="region of interest" description="Disordered" evidence="5">
    <location>
        <begin position="1"/>
        <end position="34"/>
    </location>
</feature>
<evidence type="ECO:0000256" key="1">
    <source>
        <dbReference type="ARBA" id="ARBA00022490"/>
    </source>
</evidence>
<proteinExistence type="predicted"/>
<keyword evidence="7" id="KW-1185">Reference proteome</keyword>
<name>A0A6M4GS63_9PROT</name>
<keyword evidence="3" id="KW-0159">Chromosome partition</keyword>
<gene>
    <name evidence="6" type="primary">scpB</name>
    <name evidence="6" type="ORF">DSM104443_00977</name>
</gene>
<dbReference type="NCBIfam" id="TIGR00281">
    <property type="entry name" value="SMC-Scp complex subunit ScpB"/>
    <property type="match status" value="1"/>
</dbReference>
<keyword evidence="2" id="KW-0132">Cell division</keyword>
<evidence type="ECO:0000256" key="5">
    <source>
        <dbReference type="SAM" id="MobiDB-lite"/>
    </source>
</evidence>
<dbReference type="InterPro" id="IPR036388">
    <property type="entry name" value="WH-like_DNA-bd_sf"/>
</dbReference>
<dbReference type="EMBL" id="CP053069">
    <property type="protein sequence ID" value="QJR09926.1"/>
    <property type="molecule type" value="Genomic_DNA"/>
</dbReference>
<evidence type="ECO:0000313" key="6">
    <source>
        <dbReference type="EMBL" id="QJR09926.1"/>
    </source>
</evidence>
<keyword evidence="1" id="KW-0963">Cytoplasm</keyword>
<dbReference type="RefSeq" id="WP_171090045.1">
    <property type="nucleotide sequence ID" value="NZ_CP053069.1"/>
</dbReference>
<dbReference type="PANTHER" id="PTHR34298">
    <property type="entry name" value="SEGREGATION AND CONDENSATION PROTEIN B"/>
    <property type="match status" value="1"/>
</dbReference>
<dbReference type="KEGG" id="uru:DSM104443_00977"/>
<feature type="region of interest" description="Disordered" evidence="5">
    <location>
        <begin position="209"/>
        <end position="243"/>
    </location>
</feature>